<reference evidence="2" key="1">
    <citation type="submission" date="2020-08" db="EMBL/GenBank/DDBJ databases">
        <title>Pontibacter sp. SD6 16S ribosomal RNA gene Genome sequencing and assembly.</title>
        <authorList>
            <person name="Kang M."/>
        </authorList>
    </citation>
    <scope>NUCLEOTIDE SEQUENCE</scope>
    <source>
        <strain evidence="2">SD6</strain>
    </source>
</reference>
<sequence length="327" mass="37838">MKSSDKPLISVIVPVKNGDAWLDKLLQSILNQTLANRTEIIVIDSGSTDDTLSILANYSVRLISISPENFNHGTTRNMGVEYAKGEFVVMTVQDAKPTDNKWLEHLLNGFDDTSVAGVCGQQVVPHDLRTNPVEWFRPISPPGKRKVYFKSEQEFLSLSPNERKSLCGWDNVNAMYKKEILLKHPFREVSFAEDALWAHDILKLGYSIVYNTNARVYHYHYETPDYTFRRSFTELYHRYKIFGTRPELPKNGLLTTLRHVKILLKEQNISWLEKYNWLIFNYNNRKASEASVFIFNQALSRGDEELEKQHDFYCKSVPQANKPITLI</sequence>
<dbReference type="GO" id="GO:0016758">
    <property type="term" value="F:hexosyltransferase activity"/>
    <property type="evidence" value="ECO:0007669"/>
    <property type="project" value="UniProtKB-ARBA"/>
</dbReference>
<evidence type="ECO:0000313" key="3">
    <source>
        <dbReference type="Proteomes" id="UP000603640"/>
    </source>
</evidence>
<name>A0A923N3L0_9BACT</name>
<proteinExistence type="predicted"/>
<dbReference type="PANTHER" id="PTHR22916">
    <property type="entry name" value="GLYCOSYLTRANSFERASE"/>
    <property type="match status" value="1"/>
</dbReference>
<dbReference type="Pfam" id="PF00535">
    <property type="entry name" value="Glycos_transf_2"/>
    <property type="match status" value="1"/>
</dbReference>
<organism evidence="2 3">
    <name type="scientific">Pontibacter cellulosilyticus</name>
    <dbReference type="NCBI Taxonomy" id="1720253"/>
    <lineage>
        <taxon>Bacteria</taxon>
        <taxon>Pseudomonadati</taxon>
        <taxon>Bacteroidota</taxon>
        <taxon>Cytophagia</taxon>
        <taxon>Cytophagales</taxon>
        <taxon>Hymenobacteraceae</taxon>
        <taxon>Pontibacter</taxon>
    </lineage>
</organism>
<keyword evidence="3" id="KW-1185">Reference proteome</keyword>
<evidence type="ECO:0000259" key="1">
    <source>
        <dbReference type="Pfam" id="PF00535"/>
    </source>
</evidence>
<dbReference type="RefSeq" id="WP_187065610.1">
    <property type="nucleotide sequence ID" value="NZ_JACRVF010000001.1"/>
</dbReference>
<feature type="domain" description="Glycosyltransferase 2-like" evidence="1">
    <location>
        <begin position="10"/>
        <end position="126"/>
    </location>
</feature>
<dbReference type="AlphaFoldDB" id="A0A923N3L0"/>
<dbReference type="SUPFAM" id="SSF53448">
    <property type="entry name" value="Nucleotide-diphospho-sugar transferases"/>
    <property type="match status" value="1"/>
</dbReference>
<dbReference type="InterPro" id="IPR029044">
    <property type="entry name" value="Nucleotide-diphossugar_trans"/>
</dbReference>
<dbReference type="PANTHER" id="PTHR22916:SF3">
    <property type="entry name" value="UDP-GLCNAC:BETAGAL BETA-1,3-N-ACETYLGLUCOSAMINYLTRANSFERASE-LIKE PROTEIN 1"/>
    <property type="match status" value="1"/>
</dbReference>
<accession>A0A923N3L0</accession>
<protein>
    <submittedName>
        <fullName evidence="2">Glycosyltransferase</fullName>
    </submittedName>
</protein>
<gene>
    <name evidence="2" type="ORF">H8S84_02035</name>
</gene>
<dbReference type="Proteomes" id="UP000603640">
    <property type="component" value="Unassembled WGS sequence"/>
</dbReference>
<dbReference type="EMBL" id="JACRVF010000001">
    <property type="protein sequence ID" value="MBC5991611.1"/>
    <property type="molecule type" value="Genomic_DNA"/>
</dbReference>
<evidence type="ECO:0000313" key="2">
    <source>
        <dbReference type="EMBL" id="MBC5991611.1"/>
    </source>
</evidence>
<dbReference type="InterPro" id="IPR001173">
    <property type="entry name" value="Glyco_trans_2-like"/>
</dbReference>
<dbReference type="Gene3D" id="3.90.550.10">
    <property type="entry name" value="Spore Coat Polysaccharide Biosynthesis Protein SpsA, Chain A"/>
    <property type="match status" value="1"/>
</dbReference>
<comment type="caution">
    <text evidence="2">The sequence shown here is derived from an EMBL/GenBank/DDBJ whole genome shotgun (WGS) entry which is preliminary data.</text>
</comment>